<comment type="caution">
    <text evidence="2">The sequence shown here is derived from an EMBL/GenBank/DDBJ whole genome shotgun (WGS) entry which is preliminary data.</text>
</comment>
<protein>
    <submittedName>
        <fullName evidence="2">Uncharacterized protein</fullName>
    </submittedName>
</protein>
<proteinExistence type="predicted"/>
<feature type="compositionally biased region" description="Basic and acidic residues" evidence="1">
    <location>
        <begin position="31"/>
        <end position="40"/>
    </location>
</feature>
<dbReference type="EMBL" id="JAWDGP010005686">
    <property type="protein sequence ID" value="KAK3754161.1"/>
    <property type="molecule type" value="Genomic_DNA"/>
</dbReference>
<accession>A0AAE1D2J9</accession>
<dbReference type="AlphaFoldDB" id="A0AAE1D2J9"/>
<evidence type="ECO:0000256" key="1">
    <source>
        <dbReference type="SAM" id="MobiDB-lite"/>
    </source>
</evidence>
<feature type="region of interest" description="Disordered" evidence="1">
    <location>
        <begin position="1"/>
        <end position="79"/>
    </location>
</feature>
<evidence type="ECO:0000313" key="3">
    <source>
        <dbReference type="Proteomes" id="UP001283361"/>
    </source>
</evidence>
<evidence type="ECO:0000313" key="2">
    <source>
        <dbReference type="EMBL" id="KAK3754161.1"/>
    </source>
</evidence>
<reference evidence="2" key="1">
    <citation type="journal article" date="2023" name="G3 (Bethesda)">
        <title>A reference genome for the long-term kleptoplast-retaining sea slug Elysia crispata morphotype clarki.</title>
        <authorList>
            <person name="Eastman K.E."/>
            <person name="Pendleton A.L."/>
            <person name="Shaikh M.A."/>
            <person name="Suttiyut T."/>
            <person name="Ogas R."/>
            <person name="Tomko P."/>
            <person name="Gavelis G."/>
            <person name="Widhalm J.R."/>
            <person name="Wisecaver J.H."/>
        </authorList>
    </citation>
    <scope>NUCLEOTIDE SEQUENCE</scope>
    <source>
        <strain evidence="2">ECLA1</strain>
    </source>
</reference>
<sequence>MGGHMVQSLEPWTGSGGGSGSVPSWSTLHPESGHTDRETMGGHMVQSLEPWTGSGGGSGSVPSWSTLHPESGHTDRETMGGHMVRSLEPRTGSGEEVVHTSGSWGVYHGDKRHGEVEVVHTSENWGVYHGDKRHGEEEVVHTLGNPRANTWTVLFCDALPRPTRPAGINRPLFSNRQDDQATNLLMTFPPPPLQLSNAVWYLTFSAMTCLISVRTLSGHPSQPCERPLCQSVPTSESWRGSALRVGDL</sequence>
<feature type="compositionally biased region" description="Basic and acidic residues" evidence="1">
    <location>
        <begin position="70"/>
        <end position="79"/>
    </location>
</feature>
<keyword evidence="3" id="KW-1185">Reference proteome</keyword>
<gene>
    <name evidence="2" type="ORF">RRG08_024234</name>
</gene>
<dbReference type="Proteomes" id="UP001283361">
    <property type="component" value="Unassembled WGS sequence"/>
</dbReference>
<organism evidence="2 3">
    <name type="scientific">Elysia crispata</name>
    <name type="common">lettuce slug</name>
    <dbReference type="NCBI Taxonomy" id="231223"/>
    <lineage>
        <taxon>Eukaryota</taxon>
        <taxon>Metazoa</taxon>
        <taxon>Spiralia</taxon>
        <taxon>Lophotrochozoa</taxon>
        <taxon>Mollusca</taxon>
        <taxon>Gastropoda</taxon>
        <taxon>Heterobranchia</taxon>
        <taxon>Euthyneura</taxon>
        <taxon>Panpulmonata</taxon>
        <taxon>Sacoglossa</taxon>
        <taxon>Placobranchoidea</taxon>
        <taxon>Plakobranchidae</taxon>
        <taxon>Elysia</taxon>
    </lineage>
</organism>
<name>A0AAE1D2J9_9GAST</name>